<dbReference type="Gene3D" id="3.40.720.10">
    <property type="entry name" value="Alkaline Phosphatase, subunit A"/>
    <property type="match status" value="1"/>
</dbReference>
<dbReference type="GO" id="GO:0008484">
    <property type="term" value="F:sulfuric ester hydrolase activity"/>
    <property type="evidence" value="ECO:0007669"/>
    <property type="project" value="InterPro"/>
</dbReference>
<protein>
    <recommendedName>
        <fullName evidence="6">Arylsulfatase</fullName>
    </recommendedName>
</protein>
<dbReference type="SUPFAM" id="SSF53649">
    <property type="entry name" value="Alkaline phosphatase-like"/>
    <property type="match status" value="1"/>
</dbReference>
<dbReference type="PANTHER" id="PTHR10342">
    <property type="entry name" value="ARYLSULFATASE"/>
    <property type="match status" value="1"/>
</dbReference>
<evidence type="ECO:0000313" key="5">
    <source>
        <dbReference type="Proteomes" id="UP000053660"/>
    </source>
</evidence>
<evidence type="ECO:0000256" key="2">
    <source>
        <dbReference type="ARBA" id="ARBA00022837"/>
    </source>
</evidence>
<dbReference type="InterPro" id="IPR017850">
    <property type="entry name" value="Alkaline_phosphatase_core_sf"/>
</dbReference>
<sequence>MFAALGDGINQWDYIISGKPRVRRFQFIYNIDDHGSAIRDGDFKLIYGNTDRRIKTDFRKIRLYRVSEDPGESNDIARQHPTVVRRLLNKILDLQKYMRRNVRKPLSLLGNPELLNGSYASGWCI</sequence>
<gene>
    <name evidence="4" type="ORF">OESDEN_11047</name>
</gene>
<proteinExistence type="predicted"/>
<organism evidence="4 5">
    <name type="scientific">Oesophagostomum dentatum</name>
    <name type="common">Nodular worm</name>
    <dbReference type="NCBI Taxonomy" id="61180"/>
    <lineage>
        <taxon>Eukaryota</taxon>
        <taxon>Metazoa</taxon>
        <taxon>Ecdysozoa</taxon>
        <taxon>Nematoda</taxon>
        <taxon>Chromadorea</taxon>
        <taxon>Rhabditida</taxon>
        <taxon>Rhabditina</taxon>
        <taxon>Rhabditomorpha</taxon>
        <taxon>Strongyloidea</taxon>
        <taxon>Strongylidae</taxon>
        <taxon>Oesophagostomum</taxon>
    </lineage>
</organism>
<dbReference type="AlphaFoldDB" id="A0A0B1T074"/>
<keyword evidence="1" id="KW-0479">Metal-binding</keyword>
<dbReference type="Proteomes" id="UP000053660">
    <property type="component" value="Unassembled WGS sequence"/>
</dbReference>
<evidence type="ECO:0000256" key="1">
    <source>
        <dbReference type="ARBA" id="ARBA00022723"/>
    </source>
</evidence>
<dbReference type="OrthoDB" id="5811401at2759"/>
<name>A0A0B1T074_OESDE</name>
<evidence type="ECO:0008006" key="6">
    <source>
        <dbReference type="Google" id="ProtNLM"/>
    </source>
</evidence>
<dbReference type="Gene3D" id="3.30.1120.10">
    <property type="match status" value="1"/>
</dbReference>
<reference evidence="4 5" key="1">
    <citation type="submission" date="2014-03" db="EMBL/GenBank/DDBJ databases">
        <title>Draft genome of the hookworm Oesophagostomum dentatum.</title>
        <authorList>
            <person name="Mitreva M."/>
        </authorList>
    </citation>
    <scope>NUCLEOTIDE SEQUENCE [LARGE SCALE GENOMIC DNA]</scope>
    <source>
        <strain evidence="4 5">OD-Hann</strain>
    </source>
</reference>
<keyword evidence="2" id="KW-0106">Calcium</keyword>
<evidence type="ECO:0000313" key="4">
    <source>
        <dbReference type="EMBL" id="KHJ89137.1"/>
    </source>
</evidence>
<dbReference type="PANTHER" id="PTHR10342:SF274">
    <property type="entry name" value="ARYLSULFATASE B"/>
    <property type="match status" value="1"/>
</dbReference>
<keyword evidence="5" id="KW-1185">Reference proteome</keyword>
<accession>A0A0B1T074</accession>
<evidence type="ECO:0000256" key="3">
    <source>
        <dbReference type="ARBA" id="ARBA00023180"/>
    </source>
</evidence>
<keyword evidence="3" id="KW-0325">Glycoprotein</keyword>
<dbReference type="InterPro" id="IPR047115">
    <property type="entry name" value="ARSB"/>
</dbReference>
<dbReference type="EMBL" id="KN554665">
    <property type="protein sequence ID" value="KHJ89137.1"/>
    <property type="molecule type" value="Genomic_DNA"/>
</dbReference>
<dbReference type="GO" id="GO:0046872">
    <property type="term" value="F:metal ion binding"/>
    <property type="evidence" value="ECO:0007669"/>
    <property type="project" value="UniProtKB-KW"/>
</dbReference>